<evidence type="ECO:0008006" key="3">
    <source>
        <dbReference type="Google" id="ProtNLM"/>
    </source>
</evidence>
<keyword evidence="1" id="KW-1133">Transmembrane helix</keyword>
<dbReference type="AlphaFoldDB" id="A0A6S6SBY7"/>
<accession>A0A6S6SBY7</accession>
<evidence type="ECO:0000313" key="2">
    <source>
        <dbReference type="EMBL" id="CAA6800516.1"/>
    </source>
</evidence>
<dbReference type="EMBL" id="CACVAQ010000054">
    <property type="protein sequence ID" value="CAA6800516.1"/>
    <property type="molecule type" value="Genomic_DNA"/>
</dbReference>
<protein>
    <recommendedName>
        <fullName evidence="3">DUF304 domain-containing protein</fullName>
    </recommendedName>
</protein>
<name>A0A6S6SBY7_9BACT</name>
<sequence>MKNMQVVSSPWTLALKLLLPTFWFCFFGGLAVILLFYPLEDLKEPFTPTTARLMVISFVLSTAGIYYLLFFSIKWVSMDTENIYVSNYMKSYQYTYDSIARVEENRMLFWNKVTIHFHDATQFGETIVFFGSYYWYYFLKKHPEVLQQLLPQEILENLEKK</sequence>
<feature type="transmembrane region" description="Helical" evidence="1">
    <location>
        <begin position="51"/>
        <end position="70"/>
    </location>
</feature>
<gene>
    <name evidence="2" type="ORF">HELGO_WM30318</name>
</gene>
<feature type="transmembrane region" description="Helical" evidence="1">
    <location>
        <begin position="21"/>
        <end position="39"/>
    </location>
</feature>
<keyword evidence="1" id="KW-0472">Membrane</keyword>
<organism evidence="2">
    <name type="scientific">uncultured Aureispira sp</name>
    <dbReference type="NCBI Taxonomy" id="1331704"/>
    <lineage>
        <taxon>Bacteria</taxon>
        <taxon>Pseudomonadati</taxon>
        <taxon>Bacteroidota</taxon>
        <taxon>Saprospiria</taxon>
        <taxon>Saprospirales</taxon>
        <taxon>Saprospiraceae</taxon>
        <taxon>Aureispira</taxon>
        <taxon>environmental samples</taxon>
    </lineage>
</organism>
<reference evidence="2" key="1">
    <citation type="submission" date="2020-01" db="EMBL/GenBank/DDBJ databases">
        <authorList>
            <person name="Meier V. D."/>
            <person name="Meier V D."/>
        </authorList>
    </citation>
    <scope>NUCLEOTIDE SEQUENCE</scope>
    <source>
        <strain evidence="2">HLG_WM_MAG_10</strain>
    </source>
</reference>
<keyword evidence="1" id="KW-0812">Transmembrane</keyword>
<evidence type="ECO:0000256" key="1">
    <source>
        <dbReference type="SAM" id="Phobius"/>
    </source>
</evidence>
<proteinExistence type="predicted"/>